<dbReference type="InParanoid" id="A0A1X2HRC8"/>
<reference evidence="1 2" key="1">
    <citation type="submission" date="2016-07" db="EMBL/GenBank/DDBJ databases">
        <title>Pervasive Adenine N6-methylation of Active Genes in Fungi.</title>
        <authorList>
            <consortium name="DOE Joint Genome Institute"/>
            <person name="Mondo S.J."/>
            <person name="Dannebaum R.O."/>
            <person name="Kuo R.C."/>
            <person name="Labutti K."/>
            <person name="Haridas S."/>
            <person name="Kuo A."/>
            <person name="Salamov A."/>
            <person name="Ahrendt S.R."/>
            <person name="Lipzen A."/>
            <person name="Sullivan W."/>
            <person name="Andreopoulos W.B."/>
            <person name="Clum A."/>
            <person name="Lindquist E."/>
            <person name="Daum C."/>
            <person name="Ramamoorthy G.K."/>
            <person name="Gryganskyi A."/>
            <person name="Culley D."/>
            <person name="Magnuson J.K."/>
            <person name="James T.Y."/>
            <person name="O'Malley M.A."/>
            <person name="Stajich J.E."/>
            <person name="Spatafora J.W."/>
            <person name="Visel A."/>
            <person name="Grigoriev I.V."/>
        </authorList>
    </citation>
    <scope>NUCLEOTIDE SEQUENCE [LARGE SCALE GENOMIC DNA]</scope>
    <source>
        <strain evidence="1 2">NRRL 2496</strain>
    </source>
</reference>
<evidence type="ECO:0000313" key="1">
    <source>
        <dbReference type="EMBL" id="ORZ02145.1"/>
    </source>
</evidence>
<evidence type="ECO:0000313" key="2">
    <source>
        <dbReference type="Proteomes" id="UP000242180"/>
    </source>
</evidence>
<accession>A0A1X2HRC8</accession>
<organism evidence="1 2">
    <name type="scientific">Syncephalastrum racemosum</name>
    <name type="common">Filamentous fungus</name>
    <dbReference type="NCBI Taxonomy" id="13706"/>
    <lineage>
        <taxon>Eukaryota</taxon>
        <taxon>Fungi</taxon>
        <taxon>Fungi incertae sedis</taxon>
        <taxon>Mucoromycota</taxon>
        <taxon>Mucoromycotina</taxon>
        <taxon>Mucoromycetes</taxon>
        <taxon>Mucorales</taxon>
        <taxon>Syncephalastraceae</taxon>
        <taxon>Syncephalastrum</taxon>
    </lineage>
</organism>
<comment type="caution">
    <text evidence="1">The sequence shown here is derived from an EMBL/GenBank/DDBJ whole genome shotgun (WGS) entry which is preliminary data.</text>
</comment>
<proteinExistence type="predicted"/>
<sequence length="212" mass="24490">MGLSSRLAVVAKIEPCIKVVKNDQFLNCRGLDKIMGGLITWPDRTILDRLAHANTKLKLDTGAFWTDEDEFKALSQSSLRWWTSPRVKLEEGDYDARYQCIFEQNQLHGVFFCPTTSIGKTRSDPRQVDTTSLQRYYQILSTYLTNCASHTRIVADYKIWIKSPDYMRFWINTVKDKRVQRMRLRLIENATMSGTESTNADVDIDAPLHFAL</sequence>
<gene>
    <name evidence="1" type="ORF">BCR43DRAFT_509353</name>
</gene>
<name>A0A1X2HRC8_SYNRA</name>
<dbReference type="AlphaFoldDB" id="A0A1X2HRC8"/>
<dbReference type="Proteomes" id="UP000242180">
    <property type="component" value="Unassembled WGS sequence"/>
</dbReference>
<keyword evidence="2" id="KW-1185">Reference proteome</keyword>
<dbReference type="EMBL" id="MCGN01000001">
    <property type="protein sequence ID" value="ORZ02145.1"/>
    <property type="molecule type" value="Genomic_DNA"/>
</dbReference>
<protein>
    <submittedName>
        <fullName evidence="1">Uncharacterized protein</fullName>
    </submittedName>
</protein>